<dbReference type="AlphaFoldDB" id="A0A8D7EXR2"/>
<reference evidence="1" key="1">
    <citation type="submission" date="2021-03" db="EMBL/GenBank/DDBJ databases">
        <authorList>
            <consortium name="Genoscope - CEA"/>
            <person name="William W."/>
        </authorList>
    </citation>
    <scope>NUCLEOTIDE SEQUENCE</scope>
    <source>
        <strain evidence="1">Doubled-haploid Pahang</strain>
    </source>
</reference>
<gene>
    <name evidence="1" type="ORF">GSMUA_94680.1</name>
</gene>
<name>A0A8D7EXR2_MUSAM</name>
<dbReference type="EMBL" id="HG996472">
    <property type="protein sequence ID" value="CAG1833547.1"/>
    <property type="molecule type" value="Genomic_DNA"/>
</dbReference>
<evidence type="ECO:0000313" key="1">
    <source>
        <dbReference type="EMBL" id="CAG1833547.1"/>
    </source>
</evidence>
<organism evidence="1">
    <name type="scientific">Musa acuminata subsp. malaccensis</name>
    <name type="common">Wild banana</name>
    <name type="synonym">Musa malaccensis</name>
    <dbReference type="NCBI Taxonomy" id="214687"/>
    <lineage>
        <taxon>Eukaryota</taxon>
        <taxon>Viridiplantae</taxon>
        <taxon>Streptophyta</taxon>
        <taxon>Embryophyta</taxon>
        <taxon>Tracheophyta</taxon>
        <taxon>Spermatophyta</taxon>
        <taxon>Magnoliopsida</taxon>
        <taxon>Liliopsida</taxon>
        <taxon>Zingiberales</taxon>
        <taxon>Musaceae</taxon>
        <taxon>Musa</taxon>
    </lineage>
</organism>
<sequence>MPSLESRYRFLIIQSPDIDEKPPMSLLEAPEKSKRFLMAYEGIQSQEELELTEKSLWICTVDLIELLLSNKIKSWKGWRKLFQRIYLLMLRGLQTKLSGLCKLATQAGVSTRNASSQTSLFWRFLGRFHGTIISNWPTCFGRS</sequence>
<accession>A0A8D7EXR2</accession>
<proteinExistence type="predicted"/>
<protein>
    <submittedName>
        <fullName evidence="1">(wild Malaysian banana) hypothetical protein</fullName>
    </submittedName>
</protein>